<organism evidence="2">
    <name type="scientific">Psilocybe cubensis</name>
    <name type="common">Psychedelic mushroom</name>
    <name type="synonym">Stropharia cubensis</name>
    <dbReference type="NCBI Taxonomy" id="181762"/>
    <lineage>
        <taxon>Eukaryota</taxon>
        <taxon>Fungi</taxon>
        <taxon>Dikarya</taxon>
        <taxon>Basidiomycota</taxon>
        <taxon>Agaricomycotina</taxon>
        <taxon>Agaricomycetes</taxon>
        <taxon>Agaricomycetidae</taxon>
        <taxon>Agaricales</taxon>
        <taxon>Agaricineae</taxon>
        <taxon>Strophariaceae</taxon>
        <taxon>Psilocybe</taxon>
    </lineage>
</organism>
<dbReference type="InterPro" id="IPR051604">
    <property type="entry name" value="Ergot_Alk_Oxidoreductase"/>
</dbReference>
<dbReference type="Gene3D" id="3.90.25.10">
    <property type="entry name" value="UDP-galactose 4-epimerase, domain 1"/>
    <property type="match status" value="1"/>
</dbReference>
<dbReference type="EMBL" id="JAFIQS010000001">
    <property type="protein sequence ID" value="KAG5174724.1"/>
    <property type="molecule type" value="Genomic_DNA"/>
</dbReference>
<accession>A0A8H8CS22</accession>
<protein>
    <recommendedName>
        <fullName evidence="1">NmrA-like domain-containing protein</fullName>
    </recommendedName>
</protein>
<dbReference type="AlphaFoldDB" id="A0A8H8CS22"/>
<name>A0A8H8CS22_PSICU</name>
<dbReference type="InterPro" id="IPR036291">
    <property type="entry name" value="NAD(P)-bd_dom_sf"/>
</dbReference>
<gene>
    <name evidence="2" type="ORF">JR316_001388</name>
</gene>
<evidence type="ECO:0000259" key="1">
    <source>
        <dbReference type="Pfam" id="PF05368"/>
    </source>
</evidence>
<reference evidence="2" key="1">
    <citation type="submission" date="2021-02" db="EMBL/GenBank/DDBJ databases">
        <title>Psilocybe cubensis genome.</title>
        <authorList>
            <person name="Mckernan K.J."/>
            <person name="Crawford S."/>
            <person name="Trippe A."/>
            <person name="Kane L.T."/>
            <person name="Mclaughlin S."/>
        </authorList>
    </citation>
    <scope>NUCLEOTIDE SEQUENCE [LARGE SCALE GENOMIC DNA]</scope>
    <source>
        <strain evidence="2">MGC-MH-2018</strain>
    </source>
</reference>
<evidence type="ECO:0000313" key="2">
    <source>
        <dbReference type="EMBL" id="KAG5174724.1"/>
    </source>
</evidence>
<dbReference type="SUPFAM" id="SSF51735">
    <property type="entry name" value="NAD(P)-binding Rossmann-fold domains"/>
    <property type="match status" value="1"/>
</dbReference>
<comment type="caution">
    <text evidence="2">The sequence shown here is derived from an EMBL/GenBank/DDBJ whole genome shotgun (WGS) entry which is preliminary data.</text>
</comment>
<dbReference type="PANTHER" id="PTHR43162">
    <property type="match status" value="1"/>
</dbReference>
<dbReference type="OrthoDB" id="419598at2759"/>
<proteinExistence type="predicted"/>
<dbReference type="Gene3D" id="3.40.50.720">
    <property type="entry name" value="NAD(P)-binding Rossmann-like Domain"/>
    <property type="match status" value="1"/>
</dbReference>
<dbReference type="InterPro" id="IPR008030">
    <property type="entry name" value="NmrA-like"/>
</dbReference>
<sequence length="294" mass="32864">MTTLITGGTGRTGLALAHLLHDAKRPLVIATRAGAAPAPFTAVRFEWYDFDSHVAALSAHDNATPTSKIDRVYIVKPPLTTDAVVVTSFIDLAISKGVTRFVLLSSTQVGPDPSSNSPGSVIHQYLIDRGVEYAVLRPTWFMQNFDANFKRSIRDYDYIFSATHDGKIPWVSTDDIAQVAFECLTATQSPNKDIFVVGPELLSYEDVAAIASKVLERPIRFKRYTLEEQAAFYISLKWDPKYAKFLAELDTKIAQGSEEAVFVDPETEKNGRKYVGKRTLFEYFVANKKLWIKQ</sequence>
<feature type="domain" description="NmrA-like" evidence="1">
    <location>
        <begin position="3"/>
        <end position="227"/>
    </location>
</feature>
<dbReference type="Pfam" id="PF05368">
    <property type="entry name" value="NmrA"/>
    <property type="match status" value="1"/>
</dbReference>
<dbReference type="PANTHER" id="PTHR43162:SF1">
    <property type="entry name" value="PRESTALK A DIFFERENTIATION PROTEIN A"/>
    <property type="match status" value="1"/>
</dbReference>